<evidence type="ECO:0000313" key="2">
    <source>
        <dbReference type="Proteomes" id="UP001642487"/>
    </source>
</evidence>
<reference evidence="1 2" key="1">
    <citation type="submission" date="2024-03" db="EMBL/GenBank/DDBJ databases">
        <authorList>
            <person name="Gkanogiannis A."/>
            <person name="Becerra Lopez-Lavalle L."/>
        </authorList>
    </citation>
    <scope>NUCLEOTIDE SEQUENCE [LARGE SCALE GENOMIC DNA]</scope>
</reference>
<keyword evidence="2" id="KW-1185">Reference proteome</keyword>
<gene>
    <name evidence="1" type="ORF">CITCOLO1_LOCUS19784</name>
</gene>
<dbReference type="EMBL" id="OZ021742">
    <property type="protein sequence ID" value="CAK9327405.1"/>
    <property type="molecule type" value="Genomic_DNA"/>
</dbReference>
<sequence>MDGGFASSARELKASFFTRSDVSSLSILVDKLRGKRDLLVYCPVSAVWLTNDLSSFTFGAKFVYRFQVPQLMWKKVPT</sequence>
<accession>A0ABP0Z3Q3</accession>
<dbReference type="Proteomes" id="UP001642487">
    <property type="component" value="Chromosome 8"/>
</dbReference>
<organism evidence="1 2">
    <name type="scientific">Citrullus colocynthis</name>
    <name type="common">colocynth</name>
    <dbReference type="NCBI Taxonomy" id="252529"/>
    <lineage>
        <taxon>Eukaryota</taxon>
        <taxon>Viridiplantae</taxon>
        <taxon>Streptophyta</taxon>
        <taxon>Embryophyta</taxon>
        <taxon>Tracheophyta</taxon>
        <taxon>Spermatophyta</taxon>
        <taxon>Magnoliopsida</taxon>
        <taxon>eudicotyledons</taxon>
        <taxon>Gunneridae</taxon>
        <taxon>Pentapetalae</taxon>
        <taxon>rosids</taxon>
        <taxon>fabids</taxon>
        <taxon>Cucurbitales</taxon>
        <taxon>Cucurbitaceae</taxon>
        <taxon>Benincaseae</taxon>
        <taxon>Citrullus</taxon>
    </lineage>
</organism>
<proteinExistence type="predicted"/>
<name>A0ABP0Z3Q3_9ROSI</name>
<evidence type="ECO:0000313" key="1">
    <source>
        <dbReference type="EMBL" id="CAK9327405.1"/>
    </source>
</evidence>
<protein>
    <submittedName>
        <fullName evidence="1">Uncharacterized protein</fullName>
    </submittedName>
</protein>